<dbReference type="InterPro" id="IPR052023">
    <property type="entry name" value="Histidine_kinase_KdpD"/>
</dbReference>
<dbReference type="GO" id="GO:0000155">
    <property type="term" value="F:phosphorelay sensor kinase activity"/>
    <property type="evidence" value="ECO:0007669"/>
    <property type="project" value="InterPro"/>
</dbReference>
<dbReference type="Gene3D" id="1.25.40.10">
    <property type="entry name" value="Tetratricopeptide repeat domain"/>
    <property type="match status" value="1"/>
</dbReference>
<dbReference type="SUPFAM" id="SSF47384">
    <property type="entry name" value="Homodimeric domain of signal transducing histidine kinase"/>
    <property type="match status" value="1"/>
</dbReference>
<dbReference type="Gene3D" id="1.10.287.130">
    <property type="match status" value="1"/>
</dbReference>
<evidence type="ECO:0000256" key="1">
    <source>
        <dbReference type="SAM" id="Phobius"/>
    </source>
</evidence>
<evidence type="ECO:0000313" key="4">
    <source>
        <dbReference type="EMBL" id="PSL50144.1"/>
    </source>
</evidence>
<dbReference type="InterPro" id="IPR036097">
    <property type="entry name" value="HisK_dim/P_sf"/>
</dbReference>
<dbReference type="SUPFAM" id="SSF55874">
    <property type="entry name" value="ATPase domain of HSP90 chaperone/DNA topoisomerase II/histidine kinase"/>
    <property type="match status" value="1"/>
</dbReference>
<dbReference type="GO" id="GO:0005886">
    <property type="term" value="C:plasma membrane"/>
    <property type="evidence" value="ECO:0007669"/>
    <property type="project" value="TreeGrafter"/>
</dbReference>
<dbReference type="Gene3D" id="3.30.565.10">
    <property type="entry name" value="Histidine kinase-like ATPase, C-terminal domain"/>
    <property type="match status" value="1"/>
</dbReference>
<name>A0A2P8HVF2_CHINA</name>
<dbReference type="RefSeq" id="WP_146151242.1">
    <property type="nucleotide sequence ID" value="NZ_PYAW01000001.1"/>
</dbReference>
<feature type="transmembrane region" description="Helical" evidence="1">
    <location>
        <begin position="375"/>
        <end position="395"/>
    </location>
</feature>
<evidence type="ECO:0000259" key="3">
    <source>
        <dbReference type="PROSITE" id="PS50109"/>
    </source>
</evidence>
<gene>
    <name evidence="4" type="ORF">CLV51_1011488</name>
</gene>
<dbReference type="PANTHER" id="PTHR45569">
    <property type="entry name" value="SENSOR PROTEIN KDPD"/>
    <property type="match status" value="1"/>
</dbReference>
<reference evidence="4 5" key="1">
    <citation type="submission" date="2018-03" db="EMBL/GenBank/DDBJ databases">
        <title>Genomic Encyclopedia of Archaeal and Bacterial Type Strains, Phase II (KMG-II): from individual species to whole genera.</title>
        <authorList>
            <person name="Goeker M."/>
        </authorList>
    </citation>
    <scope>NUCLEOTIDE SEQUENCE [LARGE SCALE GENOMIC DNA]</scope>
    <source>
        <strain evidence="4 5">DSM 24859</strain>
    </source>
</reference>
<dbReference type="InterPro" id="IPR011990">
    <property type="entry name" value="TPR-like_helical_dom_sf"/>
</dbReference>
<protein>
    <recommendedName>
        <fullName evidence="3">Histidine kinase domain-containing protein</fullName>
    </recommendedName>
</protein>
<feature type="domain" description="Histidine kinase" evidence="3">
    <location>
        <begin position="435"/>
        <end position="641"/>
    </location>
</feature>
<proteinExistence type="predicted"/>
<dbReference type="PROSITE" id="PS50109">
    <property type="entry name" value="HIS_KIN"/>
    <property type="match status" value="1"/>
</dbReference>
<dbReference type="PANTHER" id="PTHR45569:SF1">
    <property type="entry name" value="SENSOR PROTEIN KDPD"/>
    <property type="match status" value="1"/>
</dbReference>
<dbReference type="EMBL" id="PYAW01000001">
    <property type="protein sequence ID" value="PSL50144.1"/>
    <property type="molecule type" value="Genomic_DNA"/>
</dbReference>
<keyword evidence="1" id="KW-0472">Membrane</keyword>
<keyword evidence="5" id="KW-1185">Reference proteome</keyword>
<dbReference type="InterPro" id="IPR036890">
    <property type="entry name" value="HATPase_C_sf"/>
</dbReference>
<evidence type="ECO:0000256" key="2">
    <source>
        <dbReference type="SAM" id="SignalP"/>
    </source>
</evidence>
<feature type="signal peptide" evidence="2">
    <location>
        <begin position="1"/>
        <end position="27"/>
    </location>
</feature>
<keyword evidence="2" id="KW-0732">Signal</keyword>
<keyword evidence="1" id="KW-1133">Transmembrane helix</keyword>
<organism evidence="4 5">
    <name type="scientific">Chitinophaga niastensis</name>
    <dbReference type="NCBI Taxonomy" id="536980"/>
    <lineage>
        <taxon>Bacteria</taxon>
        <taxon>Pseudomonadati</taxon>
        <taxon>Bacteroidota</taxon>
        <taxon>Chitinophagia</taxon>
        <taxon>Chitinophagales</taxon>
        <taxon>Chitinophagaceae</taxon>
        <taxon>Chitinophaga</taxon>
    </lineage>
</organism>
<dbReference type="OrthoDB" id="1301080at2"/>
<feature type="chain" id="PRO_5015167637" description="Histidine kinase domain-containing protein" evidence="2">
    <location>
        <begin position="28"/>
        <end position="642"/>
    </location>
</feature>
<dbReference type="AlphaFoldDB" id="A0A2P8HVF2"/>
<dbReference type="InterPro" id="IPR005467">
    <property type="entry name" value="His_kinase_dom"/>
</dbReference>
<evidence type="ECO:0000313" key="5">
    <source>
        <dbReference type="Proteomes" id="UP000240971"/>
    </source>
</evidence>
<sequence>MIKTFSHIRYKHITTAFCAVVMFLCLAEKGMAQSPQLPELQQELTQQHDSTRYADVMGKMGALYLMINIDSSFWYAIKEEELAARLQYKAGMADAYDVMSFCYALKTDFSIANVYAYKALQLHKALSDSARISKTLSNIYLYYRNLGRPVEANNYFNEAFYMAARLPPSQDSMYSILLVNYAMRFYKDSIHRDSVQWALKKARHISEKYPRSRLIFYIDAYAADELAKHGHGKEAEAKINMLADNALKRGLPYVAMDMYNRLEAYLQQGYFIDSTRYRALSYELAKKAGCIELNLSTLAGLYDYYSQKKDLSKISYYSNEIMRLAAQSRYQQGSGPINYINYFLKERALQQITQRNFDQQQKLEKERVIRRHNKFIMAGIFTIVILLIALVFSRYRQYITSQQQEALLSKKYKDISLKNVTLRANDEFKNKLIAIIANDFRAPLQYIVEVAVHLKNNEMDQAVVAGLLKEIAGASGRTLTVFDNILKWIRLQLSGFVYRPAPCQLQNAMQTALQPLQPVIVQKKLEVVNKIPPDVEVSADVEMLRLVNLQLLQVAVNYAVGSSLLAIISWKENTTVYVQVIADTGGEVSAIVKSLSDWQQDMYALGYAIARDFIDKMNGEISVGESEGRYLTLTYTLKVISS</sequence>
<dbReference type="Proteomes" id="UP000240971">
    <property type="component" value="Unassembled WGS sequence"/>
</dbReference>
<accession>A0A2P8HVF2</accession>
<comment type="caution">
    <text evidence="4">The sequence shown here is derived from an EMBL/GenBank/DDBJ whole genome shotgun (WGS) entry which is preliminary data.</text>
</comment>
<keyword evidence="1" id="KW-0812">Transmembrane</keyword>